<dbReference type="InterPro" id="IPR000415">
    <property type="entry name" value="Nitroreductase-like"/>
</dbReference>
<evidence type="ECO:0000256" key="3">
    <source>
        <dbReference type="ARBA" id="ARBA00023002"/>
    </source>
</evidence>
<dbReference type="Pfam" id="PF00881">
    <property type="entry name" value="Nitroreductase"/>
    <property type="match status" value="1"/>
</dbReference>
<dbReference type="GO" id="GO:0016491">
    <property type="term" value="F:oxidoreductase activity"/>
    <property type="evidence" value="ECO:0007669"/>
    <property type="project" value="UniProtKB-KW"/>
</dbReference>
<evidence type="ECO:0000313" key="6">
    <source>
        <dbReference type="Proteomes" id="UP000221168"/>
    </source>
</evidence>
<name>A0A2G1QTT3_9HYPH</name>
<dbReference type="InterPro" id="IPR029479">
    <property type="entry name" value="Nitroreductase"/>
</dbReference>
<gene>
    <name evidence="5" type="ORF">CSC94_02980</name>
</gene>
<evidence type="ECO:0000313" key="5">
    <source>
        <dbReference type="EMBL" id="PHP68966.1"/>
    </source>
</evidence>
<dbReference type="InterPro" id="IPR050627">
    <property type="entry name" value="Nitroreductase/BluB"/>
</dbReference>
<feature type="domain" description="Nitroreductase" evidence="4">
    <location>
        <begin position="31"/>
        <end position="199"/>
    </location>
</feature>
<sequence>MKSGTHSPLVFHGKSPGEMERAAVAFREAMAGRRTVRDFSGRPVPKSVIENCVMAAAGAPSGANQQPWTFVCIADPAIKAAIRQAAEEEERAFYNGRAPDEWLDALAPLGTDADKPFLETAPWLIVIFAQRHGTGPGGERIKHYYVPESVGIATGFLIAALHQAGLATLTHTPSPMGFLSGICGRPDNEKPVILLVAGYPADGATVPDITKKEAGEVIVWLEP</sequence>
<keyword evidence="2" id="KW-0288">FMN</keyword>
<dbReference type="RefSeq" id="WP_099303552.1">
    <property type="nucleotide sequence ID" value="NZ_PDVP01000001.1"/>
</dbReference>
<dbReference type="OrthoDB" id="9802510at2"/>
<dbReference type="PANTHER" id="PTHR23026">
    <property type="entry name" value="NADPH NITROREDUCTASE"/>
    <property type="match status" value="1"/>
</dbReference>
<keyword evidence="3" id="KW-0560">Oxidoreductase</keyword>
<accession>A0A2G1QTT3</accession>
<evidence type="ECO:0000259" key="4">
    <source>
        <dbReference type="Pfam" id="PF00881"/>
    </source>
</evidence>
<keyword evidence="1" id="KW-0285">Flavoprotein</keyword>
<dbReference type="SUPFAM" id="SSF55469">
    <property type="entry name" value="FMN-dependent nitroreductase-like"/>
    <property type="match status" value="1"/>
</dbReference>
<dbReference type="Gene3D" id="3.40.109.10">
    <property type="entry name" value="NADH Oxidase"/>
    <property type="match status" value="1"/>
</dbReference>
<dbReference type="PANTHER" id="PTHR23026:SF90">
    <property type="entry name" value="IODOTYROSINE DEIODINASE 1"/>
    <property type="match status" value="1"/>
</dbReference>
<evidence type="ECO:0000256" key="2">
    <source>
        <dbReference type="ARBA" id="ARBA00022643"/>
    </source>
</evidence>
<dbReference type="CDD" id="cd02144">
    <property type="entry name" value="iodotyrosine_dehalogenase"/>
    <property type="match status" value="1"/>
</dbReference>
<dbReference type="Proteomes" id="UP000221168">
    <property type="component" value="Unassembled WGS sequence"/>
</dbReference>
<dbReference type="EMBL" id="PDVP01000001">
    <property type="protein sequence ID" value="PHP68966.1"/>
    <property type="molecule type" value="Genomic_DNA"/>
</dbReference>
<proteinExistence type="predicted"/>
<dbReference type="AlphaFoldDB" id="A0A2G1QTT3"/>
<organism evidence="5 6">
    <name type="scientific">Zhengella mangrovi</name>
    <dbReference type="NCBI Taxonomy" id="1982044"/>
    <lineage>
        <taxon>Bacteria</taxon>
        <taxon>Pseudomonadati</taxon>
        <taxon>Pseudomonadota</taxon>
        <taxon>Alphaproteobacteria</taxon>
        <taxon>Hyphomicrobiales</taxon>
        <taxon>Notoacmeibacteraceae</taxon>
        <taxon>Zhengella</taxon>
    </lineage>
</organism>
<reference evidence="5 6" key="1">
    <citation type="submission" date="2017-10" db="EMBL/GenBank/DDBJ databases">
        <title>Sedimentibacterium mangrovi gen. nov., sp. nov., a novel member of family Phyllobacteriacea isolated from mangrove sediment.</title>
        <authorList>
            <person name="Liao H."/>
            <person name="Tian Y."/>
        </authorList>
    </citation>
    <scope>NUCLEOTIDE SEQUENCE [LARGE SCALE GENOMIC DNA]</scope>
    <source>
        <strain evidence="5 6">X9-2-2</strain>
    </source>
</reference>
<comment type="caution">
    <text evidence="5">The sequence shown here is derived from an EMBL/GenBank/DDBJ whole genome shotgun (WGS) entry which is preliminary data.</text>
</comment>
<keyword evidence="6" id="KW-1185">Reference proteome</keyword>
<evidence type="ECO:0000256" key="1">
    <source>
        <dbReference type="ARBA" id="ARBA00022630"/>
    </source>
</evidence>
<protein>
    <submittedName>
        <fullName evidence="5">Nitroreductase family protein</fullName>
    </submittedName>
</protein>